<evidence type="ECO:0000256" key="10">
    <source>
        <dbReference type="ARBA" id="ARBA00059995"/>
    </source>
</evidence>
<dbReference type="PROSITE" id="PS50926">
    <property type="entry name" value="TRAM"/>
    <property type="match status" value="1"/>
</dbReference>
<evidence type="ECO:0000313" key="17">
    <source>
        <dbReference type="Proteomes" id="UP000288405"/>
    </source>
</evidence>
<dbReference type="GO" id="GO:0051539">
    <property type="term" value="F:4 iron, 4 sulfur cluster binding"/>
    <property type="evidence" value="ECO:0007669"/>
    <property type="project" value="UniProtKB-KW"/>
</dbReference>
<dbReference type="EMBL" id="PIPM01000012">
    <property type="protein sequence ID" value="RUO29457.1"/>
    <property type="molecule type" value="Genomic_DNA"/>
</dbReference>
<dbReference type="PANTHER" id="PTHR11061:SF49">
    <property type="entry name" value="23S RRNA (URACIL(1939)-C(5))-METHYLTRANSFERASE RLMD"/>
    <property type="match status" value="1"/>
</dbReference>
<comment type="function">
    <text evidence="10 11">Catalyzes the formation of 5-methyl-uridine at position 1939 (m5U1939) in 23S rRNA.</text>
</comment>
<dbReference type="InterPro" id="IPR030390">
    <property type="entry name" value="MeTrfase_TrmA_AS"/>
</dbReference>
<dbReference type="GO" id="GO:0003723">
    <property type="term" value="F:RNA binding"/>
    <property type="evidence" value="ECO:0007669"/>
    <property type="project" value="InterPro"/>
</dbReference>
<dbReference type="EC" id="2.1.1.190" evidence="11"/>
<evidence type="ECO:0000256" key="6">
    <source>
        <dbReference type="ARBA" id="ARBA00022723"/>
    </source>
</evidence>
<dbReference type="GO" id="GO:0070475">
    <property type="term" value="P:rRNA base methylation"/>
    <property type="evidence" value="ECO:0007669"/>
    <property type="project" value="TreeGrafter"/>
</dbReference>
<dbReference type="PROSITE" id="PS01230">
    <property type="entry name" value="TRMA_1"/>
    <property type="match status" value="1"/>
</dbReference>
<keyword evidence="4 11" id="KW-0808">Transferase</keyword>
<evidence type="ECO:0000256" key="4">
    <source>
        <dbReference type="ARBA" id="ARBA00022679"/>
    </source>
</evidence>
<dbReference type="Pfam" id="PF05958">
    <property type="entry name" value="tRNA_U5-meth_tr"/>
    <property type="match status" value="1"/>
</dbReference>
<feature type="binding site" evidence="11">
    <location>
        <position position="345"/>
    </location>
    <ligand>
        <name>S-adenosyl-L-methionine</name>
        <dbReference type="ChEBI" id="CHEBI:59789"/>
    </ligand>
</feature>
<dbReference type="Gene3D" id="3.40.50.150">
    <property type="entry name" value="Vaccinia Virus protein VP39"/>
    <property type="match status" value="1"/>
</dbReference>
<keyword evidence="17" id="KW-1185">Reference proteome</keyword>
<dbReference type="InterPro" id="IPR010280">
    <property type="entry name" value="U5_MeTrfase_fam"/>
</dbReference>
<comment type="similarity">
    <text evidence="11">Belongs to the class I-like SAM-binding methyltransferase superfamily. RNA M5U methyltransferase family. RlmD subfamily.</text>
</comment>
<keyword evidence="8 11" id="KW-0411">Iron-sulfur</keyword>
<dbReference type="SUPFAM" id="SSF53335">
    <property type="entry name" value="S-adenosyl-L-methionine-dependent methyltransferases"/>
    <property type="match status" value="1"/>
</dbReference>
<keyword evidence="7 11" id="KW-0408">Iron</keyword>
<accession>A0A432WBK7</accession>
<feature type="binding site" evidence="11">
    <location>
        <position position="103"/>
    </location>
    <ligand>
        <name>[4Fe-4S] cluster</name>
        <dbReference type="ChEBI" id="CHEBI:49883"/>
    </ligand>
</feature>
<keyword evidence="3 11" id="KW-0489">Methyltransferase</keyword>
<evidence type="ECO:0000256" key="7">
    <source>
        <dbReference type="ARBA" id="ARBA00023004"/>
    </source>
</evidence>
<evidence type="ECO:0000256" key="3">
    <source>
        <dbReference type="ARBA" id="ARBA00022603"/>
    </source>
</evidence>
<evidence type="ECO:0000256" key="13">
    <source>
        <dbReference type="PROSITE-ProRule" id="PRU10015"/>
    </source>
</evidence>
<proteinExistence type="inferred from homology"/>
<evidence type="ECO:0000259" key="15">
    <source>
        <dbReference type="PROSITE" id="PS50926"/>
    </source>
</evidence>
<dbReference type="PROSITE" id="PS51687">
    <property type="entry name" value="SAM_MT_RNA_M5U"/>
    <property type="match status" value="1"/>
</dbReference>
<feature type="binding site" evidence="11 12">
    <location>
        <position position="361"/>
    </location>
    <ligand>
        <name>S-adenosyl-L-methionine</name>
        <dbReference type="ChEBI" id="CHEBI:59789"/>
    </ligand>
</feature>
<feature type="domain" description="TRAM" evidence="15">
    <location>
        <begin position="29"/>
        <end position="90"/>
    </location>
</feature>
<comment type="catalytic activity">
    <reaction evidence="9 11">
        <text>uridine(1939) in 23S rRNA + S-adenosyl-L-methionine = 5-methyluridine(1939) in 23S rRNA + S-adenosyl-L-homocysteine + H(+)</text>
        <dbReference type="Rhea" id="RHEA:42908"/>
        <dbReference type="Rhea" id="RHEA-COMP:10278"/>
        <dbReference type="Rhea" id="RHEA-COMP:10279"/>
        <dbReference type="ChEBI" id="CHEBI:15378"/>
        <dbReference type="ChEBI" id="CHEBI:57856"/>
        <dbReference type="ChEBI" id="CHEBI:59789"/>
        <dbReference type="ChEBI" id="CHEBI:65315"/>
        <dbReference type="ChEBI" id="CHEBI:74447"/>
        <dbReference type="EC" id="2.1.1.190"/>
    </reaction>
</comment>
<dbReference type="Gene3D" id="2.40.50.1070">
    <property type="match status" value="1"/>
</dbReference>
<evidence type="ECO:0000256" key="14">
    <source>
        <dbReference type="SAM" id="MobiDB-lite"/>
    </source>
</evidence>
<dbReference type="OrthoDB" id="9804590at2"/>
<feature type="binding site" evidence="11 12">
    <location>
        <position position="409"/>
    </location>
    <ligand>
        <name>S-adenosyl-L-methionine</name>
        <dbReference type="ChEBI" id="CHEBI:59789"/>
    </ligand>
</feature>
<keyword evidence="2 11" id="KW-0698">rRNA processing</keyword>
<evidence type="ECO:0000313" key="16">
    <source>
        <dbReference type="EMBL" id="RUO29457.1"/>
    </source>
</evidence>
<keyword evidence="1 11" id="KW-0004">4Fe-4S</keyword>
<feature type="binding site" evidence="11">
    <location>
        <position position="109"/>
    </location>
    <ligand>
        <name>[4Fe-4S] cluster</name>
        <dbReference type="ChEBI" id="CHEBI:49883"/>
    </ligand>
</feature>
<feature type="binding site" evidence="11 12">
    <location>
        <position position="311"/>
    </location>
    <ligand>
        <name>S-adenosyl-L-methionine</name>
        <dbReference type="ChEBI" id="CHEBI:59789"/>
    </ligand>
</feature>
<dbReference type="InterPro" id="IPR001566">
    <property type="entry name" value="23S_rRNA_MeTrfase_RlmD"/>
</dbReference>
<dbReference type="NCBIfam" id="TIGR00479">
    <property type="entry name" value="rumA"/>
    <property type="match status" value="1"/>
</dbReference>
<dbReference type="InterPro" id="IPR012340">
    <property type="entry name" value="NA-bd_OB-fold"/>
</dbReference>
<dbReference type="CDD" id="cd02440">
    <property type="entry name" value="AdoMet_MTases"/>
    <property type="match status" value="1"/>
</dbReference>
<evidence type="ECO:0000256" key="11">
    <source>
        <dbReference type="HAMAP-Rule" id="MF_01010"/>
    </source>
</evidence>
<feature type="binding site" evidence="11">
    <location>
        <position position="388"/>
    </location>
    <ligand>
        <name>S-adenosyl-L-methionine</name>
        <dbReference type="ChEBI" id="CHEBI:59789"/>
    </ligand>
</feature>
<gene>
    <name evidence="11" type="primary">rlmD</name>
    <name evidence="16" type="ORF">CWE11_09925</name>
</gene>
<sequence>MASLFDRYQKEKRQKKKAESQRKARSTETSIPMQSVEQGVLIERLSHEGRGIANDAHGKTIFVRGALPSEHVTFQVTQTHSRFNEAHAVSILKAAPTRQDPRCTHYGTCGGCSMQHATTSLQVQHKESVIREQLAHFANISDDAIETARNKPLVGDSYSYRRKARLGVTKTKSQGLVLGFREYQSKRLTPIYACPILVPTLSALLEPLQIVLKKLKGAGNIGHIELIQGEDRNLVVVRMVTAMSEADRALWTDFETQQETSVIIATGMDRASEYGLEFKTLHNEPCPELTYSLDIAGHPIHLAFGPNDFLQVNADINQKMVEQALAWLQLEKHEHVLELFCGFGNFSLPLALHAGSVTAIEVSQQQVNRGTENAAHNGINNLTFMTANLEEPLAKVALPPHPMDVVLLDPPRTGAEKVCEQISLINPKRILYVSCNPATLARDTQILERQGYALSKWGMLDMFPQTAHAECMVLFERR</sequence>
<protein>
    <recommendedName>
        <fullName evidence="11">23S rRNA (uracil(1939)-C(5))-methyltransferase RlmD</fullName>
        <ecNumber evidence="11">2.1.1.190</ecNumber>
    </recommendedName>
    <alternativeName>
        <fullName evidence="11">23S rRNA(m5U1939)-methyltransferase</fullName>
    </alternativeName>
</protein>
<dbReference type="GO" id="GO:0070041">
    <property type="term" value="F:rRNA (uridine-C5-)-methyltransferase activity"/>
    <property type="evidence" value="ECO:0007669"/>
    <property type="project" value="UniProtKB-UniRule"/>
</dbReference>
<dbReference type="Proteomes" id="UP000288405">
    <property type="component" value="Unassembled WGS sequence"/>
</dbReference>
<dbReference type="PANTHER" id="PTHR11061">
    <property type="entry name" value="RNA M5U METHYLTRANSFERASE"/>
    <property type="match status" value="1"/>
</dbReference>
<name>A0A432WBK7_9GAMM</name>
<feature type="binding site" evidence="11">
    <location>
        <position position="112"/>
    </location>
    <ligand>
        <name>[4Fe-4S] cluster</name>
        <dbReference type="ChEBI" id="CHEBI:49883"/>
    </ligand>
</feature>
<dbReference type="InterPro" id="IPR002792">
    <property type="entry name" value="TRAM_dom"/>
</dbReference>
<feature type="active site" description="Nucleophile" evidence="11 12">
    <location>
        <position position="435"/>
    </location>
</feature>
<dbReference type="GO" id="GO:0005506">
    <property type="term" value="F:iron ion binding"/>
    <property type="evidence" value="ECO:0007669"/>
    <property type="project" value="UniProtKB-UniRule"/>
</dbReference>
<keyword evidence="6 11" id="KW-0479">Metal-binding</keyword>
<dbReference type="AlphaFoldDB" id="A0A432WBK7"/>
<keyword evidence="5 11" id="KW-0949">S-adenosyl-L-methionine</keyword>
<dbReference type="HAMAP" id="MF_01010">
    <property type="entry name" value="23SrRNA_methyltr_RlmD"/>
    <property type="match status" value="1"/>
</dbReference>
<dbReference type="Gene3D" id="2.40.50.140">
    <property type="entry name" value="Nucleic acid-binding proteins"/>
    <property type="match status" value="1"/>
</dbReference>
<dbReference type="InterPro" id="IPR029063">
    <property type="entry name" value="SAM-dependent_MTases_sf"/>
</dbReference>
<feature type="active site" evidence="13">
    <location>
        <position position="435"/>
    </location>
</feature>
<evidence type="ECO:0000256" key="2">
    <source>
        <dbReference type="ARBA" id="ARBA00022552"/>
    </source>
</evidence>
<dbReference type="RefSeq" id="WP_126777462.1">
    <property type="nucleotide sequence ID" value="NZ_PIPM01000012.1"/>
</dbReference>
<dbReference type="NCBIfam" id="NF009639">
    <property type="entry name" value="PRK13168.1"/>
    <property type="match status" value="1"/>
</dbReference>
<feature type="region of interest" description="Disordered" evidence="14">
    <location>
        <begin position="1"/>
        <end position="32"/>
    </location>
</feature>
<evidence type="ECO:0000256" key="8">
    <source>
        <dbReference type="ARBA" id="ARBA00023014"/>
    </source>
</evidence>
<feature type="compositionally biased region" description="Basic and acidic residues" evidence="14">
    <location>
        <begin position="7"/>
        <end position="26"/>
    </location>
</feature>
<feature type="binding site" evidence="11">
    <location>
        <position position="194"/>
    </location>
    <ligand>
        <name>[4Fe-4S] cluster</name>
        <dbReference type="ChEBI" id="CHEBI:49883"/>
    </ligand>
</feature>
<evidence type="ECO:0000256" key="9">
    <source>
        <dbReference type="ARBA" id="ARBA00052756"/>
    </source>
</evidence>
<reference evidence="16 17" key="1">
    <citation type="journal article" date="2011" name="Front. Microbiol.">
        <title>Genomic signatures of strain selection and enhancement in Bacillus atrophaeus var. globigii, a historical biowarfare simulant.</title>
        <authorList>
            <person name="Gibbons H.S."/>
            <person name="Broomall S.M."/>
            <person name="McNew L.A."/>
            <person name="Daligault H."/>
            <person name="Chapman C."/>
            <person name="Bruce D."/>
            <person name="Karavis M."/>
            <person name="Krepps M."/>
            <person name="McGregor P.A."/>
            <person name="Hong C."/>
            <person name="Park K.H."/>
            <person name="Akmal A."/>
            <person name="Feldman A."/>
            <person name="Lin J.S."/>
            <person name="Chang W.E."/>
            <person name="Higgs B.W."/>
            <person name="Demirev P."/>
            <person name="Lindquist J."/>
            <person name="Liem A."/>
            <person name="Fochler E."/>
            <person name="Read T.D."/>
            <person name="Tapia R."/>
            <person name="Johnson S."/>
            <person name="Bishop-Lilly K.A."/>
            <person name="Detter C."/>
            <person name="Han C."/>
            <person name="Sozhamannan S."/>
            <person name="Rosenzweig C.N."/>
            <person name="Skowronski E.W."/>
        </authorList>
    </citation>
    <scope>NUCLEOTIDE SEQUENCE [LARGE SCALE GENOMIC DNA]</scope>
    <source>
        <strain evidence="16 17">GYP-17</strain>
    </source>
</reference>
<dbReference type="FunFam" id="3.40.50.150:FF:000009">
    <property type="entry name" value="23S rRNA (Uracil(1939)-C(5))-methyltransferase RlmD"/>
    <property type="match status" value="1"/>
</dbReference>
<feature type="binding site" evidence="11 12">
    <location>
        <position position="340"/>
    </location>
    <ligand>
        <name>S-adenosyl-L-methionine</name>
        <dbReference type="ChEBI" id="CHEBI:59789"/>
    </ligand>
</feature>
<dbReference type="Pfam" id="PF01938">
    <property type="entry name" value="TRAM"/>
    <property type="match status" value="1"/>
</dbReference>
<dbReference type="SUPFAM" id="SSF50249">
    <property type="entry name" value="Nucleic acid-binding proteins"/>
    <property type="match status" value="1"/>
</dbReference>
<organism evidence="16 17">
    <name type="scientific">Aliidiomarina sanyensis</name>
    <dbReference type="NCBI Taxonomy" id="1249555"/>
    <lineage>
        <taxon>Bacteria</taxon>
        <taxon>Pseudomonadati</taxon>
        <taxon>Pseudomonadota</taxon>
        <taxon>Gammaproteobacteria</taxon>
        <taxon>Alteromonadales</taxon>
        <taxon>Idiomarinaceae</taxon>
        <taxon>Aliidiomarina</taxon>
    </lineage>
</organism>
<evidence type="ECO:0000256" key="5">
    <source>
        <dbReference type="ARBA" id="ARBA00022691"/>
    </source>
</evidence>
<comment type="caution">
    <text evidence="16">The sequence shown here is derived from an EMBL/GenBank/DDBJ whole genome shotgun (WGS) entry which is preliminary data.</text>
</comment>
<evidence type="ECO:0000256" key="1">
    <source>
        <dbReference type="ARBA" id="ARBA00022485"/>
    </source>
</evidence>
<evidence type="ECO:0000256" key="12">
    <source>
        <dbReference type="PROSITE-ProRule" id="PRU01024"/>
    </source>
</evidence>